<accession>A0A3L6ZZR4</accession>
<protein>
    <submittedName>
        <fullName evidence="4">Class I SAM-dependent methyltransferase</fullName>
    </submittedName>
</protein>
<dbReference type="OrthoDB" id="9805171at2"/>
<name>A0A3L6ZZR4_9MICO</name>
<evidence type="ECO:0000313" key="5">
    <source>
        <dbReference type="Proteomes" id="UP000272503"/>
    </source>
</evidence>
<keyword evidence="2 4" id="KW-0808">Transferase</keyword>
<comment type="caution">
    <text evidence="4">The sequence shown here is derived from an EMBL/GenBank/DDBJ whole genome shotgun (WGS) entry which is preliminary data.</text>
</comment>
<dbReference type="EMBL" id="RCUX01000015">
    <property type="protein sequence ID" value="RLP73218.1"/>
    <property type="molecule type" value="Genomic_DNA"/>
</dbReference>
<dbReference type="SUPFAM" id="SSF53335">
    <property type="entry name" value="S-adenosyl-L-methionine-dependent methyltransferases"/>
    <property type="match status" value="1"/>
</dbReference>
<evidence type="ECO:0000256" key="1">
    <source>
        <dbReference type="ARBA" id="ARBA00022603"/>
    </source>
</evidence>
<gene>
    <name evidence="4" type="ORF">D9V32_14940</name>
</gene>
<dbReference type="InterPro" id="IPR029063">
    <property type="entry name" value="SAM-dependent_MTases_sf"/>
</dbReference>
<feature type="domain" description="Methyltransferase" evidence="3">
    <location>
        <begin position="47"/>
        <end position="137"/>
    </location>
</feature>
<organism evidence="4 5">
    <name type="scientific">Mycetocola tolaasinivorans</name>
    <dbReference type="NCBI Taxonomy" id="76635"/>
    <lineage>
        <taxon>Bacteria</taxon>
        <taxon>Bacillati</taxon>
        <taxon>Actinomycetota</taxon>
        <taxon>Actinomycetes</taxon>
        <taxon>Micrococcales</taxon>
        <taxon>Microbacteriaceae</taxon>
        <taxon>Mycetocola</taxon>
    </lineage>
</organism>
<dbReference type="Proteomes" id="UP000272503">
    <property type="component" value="Unassembled WGS sequence"/>
</dbReference>
<dbReference type="GO" id="GO:0008168">
    <property type="term" value="F:methyltransferase activity"/>
    <property type="evidence" value="ECO:0007669"/>
    <property type="project" value="UniProtKB-KW"/>
</dbReference>
<dbReference type="Gene3D" id="3.40.50.150">
    <property type="entry name" value="Vaccinia Virus protein VP39"/>
    <property type="match status" value="1"/>
</dbReference>
<keyword evidence="1 4" id="KW-0489">Methyltransferase</keyword>
<evidence type="ECO:0000256" key="2">
    <source>
        <dbReference type="ARBA" id="ARBA00022679"/>
    </source>
</evidence>
<dbReference type="Pfam" id="PF13649">
    <property type="entry name" value="Methyltransf_25"/>
    <property type="match status" value="1"/>
</dbReference>
<dbReference type="InterPro" id="IPR041698">
    <property type="entry name" value="Methyltransf_25"/>
</dbReference>
<reference evidence="4 5" key="1">
    <citation type="submission" date="2018-10" db="EMBL/GenBank/DDBJ databases">
        <authorList>
            <person name="Li J."/>
        </authorList>
    </citation>
    <scope>NUCLEOTIDE SEQUENCE [LARGE SCALE GENOMIC DNA]</scope>
    <source>
        <strain evidence="4 5">IF 016277</strain>
    </source>
</reference>
<dbReference type="RefSeq" id="WP_121649716.1">
    <property type="nucleotide sequence ID" value="NZ_RCUX01000015.1"/>
</dbReference>
<dbReference type="CDD" id="cd02440">
    <property type="entry name" value="AdoMet_MTases"/>
    <property type="match status" value="1"/>
</dbReference>
<dbReference type="AlphaFoldDB" id="A0A3L6ZZR4"/>
<dbReference type="PANTHER" id="PTHR43861">
    <property type="entry name" value="TRANS-ACONITATE 2-METHYLTRANSFERASE-RELATED"/>
    <property type="match status" value="1"/>
</dbReference>
<evidence type="ECO:0000313" key="4">
    <source>
        <dbReference type="EMBL" id="RLP73218.1"/>
    </source>
</evidence>
<dbReference type="GO" id="GO:0032259">
    <property type="term" value="P:methylation"/>
    <property type="evidence" value="ECO:0007669"/>
    <property type="project" value="UniProtKB-KW"/>
</dbReference>
<keyword evidence="5" id="KW-1185">Reference proteome</keyword>
<dbReference type="PANTHER" id="PTHR43861:SF1">
    <property type="entry name" value="TRANS-ACONITATE 2-METHYLTRANSFERASE"/>
    <property type="match status" value="1"/>
</dbReference>
<sequence length="204" mass="21697">MVTPLSPIEAYGARSAEYVAVLGHIDATAAEDRDLLRTWARGITGEVLDVGCGPGHWTEYLRTEGVAIAGIDPVPSFVRYASERYPESRFLEGKAEHLPAADRSIGGILVWYSLIHTPPEELGAALAECARVLVPGGSLAIGFFTGPEIAPFDHAVVTAYAWPAAELAARIESAGFDVLETHERTDPGARPHGAILARRSAALA</sequence>
<proteinExistence type="predicted"/>
<evidence type="ECO:0000259" key="3">
    <source>
        <dbReference type="Pfam" id="PF13649"/>
    </source>
</evidence>